<dbReference type="Pfam" id="PF08281">
    <property type="entry name" value="Sigma70_r4_2"/>
    <property type="match status" value="1"/>
</dbReference>
<reference evidence="9" key="1">
    <citation type="submission" date="2015-03" db="EMBL/GenBank/DDBJ databases">
        <title>Luteipulveratus halotolerans sp. nov., a novel actinobacterium (Dermacoccaceae) from Sarawak, Malaysia.</title>
        <authorList>
            <person name="Juboi H."/>
            <person name="Basik A."/>
            <person name="Shamsul S.S."/>
            <person name="Arnold P."/>
            <person name="Schmitt E.K."/>
            <person name="Sanglier J.-J."/>
            <person name="Yeo T."/>
        </authorList>
    </citation>
    <scope>NUCLEOTIDE SEQUENCE [LARGE SCALE GENOMIC DNA]</scope>
    <source>
        <strain evidence="9">C296001</strain>
    </source>
</reference>
<proteinExistence type="inferred from homology"/>
<dbReference type="GO" id="GO:0003677">
    <property type="term" value="F:DNA binding"/>
    <property type="evidence" value="ECO:0007669"/>
    <property type="project" value="InterPro"/>
</dbReference>
<dbReference type="PATRIC" id="fig|1631356.3.peg.1564"/>
<dbReference type="OrthoDB" id="3211555at2"/>
<dbReference type="RefSeq" id="WP_050669432.1">
    <property type="nucleotide sequence ID" value="NZ_LAIR01000002.1"/>
</dbReference>
<evidence type="ECO:0000256" key="1">
    <source>
        <dbReference type="ARBA" id="ARBA00010641"/>
    </source>
</evidence>
<dbReference type="Proteomes" id="UP000037397">
    <property type="component" value="Unassembled WGS sequence"/>
</dbReference>
<organism evidence="8 9">
    <name type="scientific">Luteipulveratus halotolerans</name>
    <dbReference type="NCBI Taxonomy" id="1631356"/>
    <lineage>
        <taxon>Bacteria</taxon>
        <taxon>Bacillati</taxon>
        <taxon>Actinomycetota</taxon>
        <taxon>Actinomycetes</taxon>
        <taxon>Micrococcales</taxon>
        <taxon>Dermacoccaceae</taxon>
        <taxon>Luteipulveratus</taxon>
    </lineage>
</organism>
<dbReference type="GO" id="GO:0016987">
    <property type="term" value="F:sigma factor activity"/>
    <property type="evidence" value="ECO:0007669"/>
    <property type="project" value="UniProtKB-KW"/>
</dbReference>
<dbReference type="InterPro" id="IPR036388">
    <property type="entry name" value="WH-like_DNA-bd_sf"/>
</dbReference>
<dbReference type="SUPFAM" id="SSF54427">
    <property type="entry name" value="NTF2-like"/>
    <property type="match status" value="1"/>
</dbReference>
<evidence type="ECO:0000313" key="8">
    <source>
        <dbReference type="EMBL" id="KNX37109.1"/>
    </source>
</evidence>
<sequence length="294" mass="32073">MVPHDRGDALAEAFEQERGRLLAVAHRMLGSRADAEDAVQEAWLRLSRQDDGSVDNVAGWLTTVVGRVCIDVMRSRRRHPEALYDDHPPELVVVADDGSDPEGDAVLAESVGLALLVVLDTLSPAERVAFVLHDLFGVPFDQIAQVLDRSTDASKMLASRARRKVRDADEPDVEHGRSRAVVDAFLAASRAGEFDELLRVLDPDVTWRSHTGRGVVERRGAQVVAARVQRGARADVRTRSVRVDGRPGVAVWDPRGRPIGVMACTVVGGRIAEIDSFTDARLISRTDFPQAPSA</sequence>
<dbReference type="Gene3D" id="1.10.1740.10">
    <property type="match status" value="1"/>
</dbReference>
<dbReference type="InterPro" id="IPR013249">
    <property type="entry name" value="RNA_pol_sigma70_r4_t2"/>
</dbReference>
<evidence type="ECO:0000256" key="3">
    <source>
        <dbReference type="ARBA" id="ARBA00023015"/>
    </source>
</evidence>
<feature type="domain" description="RNA polymerase sigma factor 70 region 4 type 2" evidence="7">
    <location>
        <begin position="114"/>
        <end position="164"/>
    </location>
</feature>
<gene>
    <name evidence="8" type="ORF">VV01_08060</name>
</gene>
<evidence type="ECO:0000259" key="6">
    <source>
        <dbReference type="Pfam" id="PF04542"/>
    </source>
</evidence>
<dbReference type="GO" id="GO:0006352">
    <property type="term" value="P:DNA-templated transcription initiation"/>
    <property type="evidence" value="ECO:0007669"/>
    <property type="project" value="InterPro"/>
</dbReference>
<dbReference type="NCBIfam" id="TIGR02937">
    <property type="entry name" value="sigma70-ECF"/>
    <property type="match status" value="1"/>
</dbReference>
<keyword evidence="4" id="KW-0731">Sigma factor</keyword>
<dbReference type="PANTHER" id="PTHR30173:SF43">
    <property type="entry name" value="ECF RNA POLYMERASE SIGMA FACTOR SIGI-RELATED"/>
    <property type="match status" value="1"/>
</dbReference>
<dbReference type="Pfam" id="PF04542">
    <property type="entry name" value="Sigma70_r2"/>
    <property type="match status" value="1"/>
</dbReference>
<comment type="subunit">
    <text evidence="2">Interacts transiently with the RNA polymerase catalytic core formed by RpoA, RpoB, RpoC and RpoZ (2 alpha, 1 beta, 1 beta' and 1 omega subunit) to form the RNA polymerase holoenzyme that can initiate transcription.</text>
</comment>
<accession>A0A0L6CHA3</accession>
<keyword evidence="3" id="KW-0805">Transcription regulation</keyword>
<evidence type="ECO:0000259" key="7">
    <source>
        <dbReference type="Pfam" id="PF08281"/>
    </source>
</evidence>
<dbReference type="EMBL" id="LAIR01000002">
    <property type="protein sequence ID" value="KNX37109.1"/>
    <property type="molecule type" value="Genomic_DNA"/>
</dbReference>
<keyword evidence="5" id="KW-0804">Transcription</keyword>
<evidence type="ECO:0000256" key="4">
    <source>
        <dbReference type="ARBA" id="ARBA00023082"/>
    </source>
</evidence>
<dbReference type="InterPro" id="IPR052704">
    <property type="entry name" value="ECF_Sigma-70_Domain"/>
</dbReference>
<dbReference type="InterPro" id="IPR013324">
    <property type="entry name" value="RNA_pol_sigma_r3/r4-like"/>
</dbReference>
<feature type="domain" description="RNA polymerase sigma-70 region 2" evidence="6">
    <location>
        <begin position="14"/>
        <end position="78"/>
    </location>
</feature>
<dbReference type="Gene3D" id="1.10.10.10">
    <property type="entry name" value="Winged helix-like DNA-binding domain superfamily/Winged helix DNA-binding domain"/>
    <property type="match status" value="1"/>
</dbReference>
<name>A0A0L6CHA3_9MICO</name>
<protein>
    <submittedName>
        <fullName evidence="8">RNA polymerase sigma70 factor</fullName>
    </submittedName>
</protein>
<dbReference type="STRING" id="1631356.VV01_08060"/>
<evidence type="ECO:0000256" key="5">
    <source>
        <dbReference type="ARBA" id="ARBA00023163"/>
    </source>
</evidence>
<evidence type="ECO:0000313" key="9">
    <source>
        <dbReference type="Proteomes" id="UP000037397"/>
    </source>
</evidence>
<comment type="similarity">
    <text evidence="1">Belongs to the sigma-70 factor family. ECF subfamily.</text>
</comment>
<dbReference type="AlphaFoldDB" id="A0A0L6CHA3"/>
<comment type="caution">
    <text evidence="8">The sequence shown here is derived from an EMBL/GenBank/DDBJ whole genome shotgun (WGS) entry which is preliminary data.</text>
</comment>
<dbReference type="InterPro" id="IPR013325">
    <property type="entry name" value="RNA_pol_sigma_r2"/>
</dbReference>
<dbReference type="SUPFAM" id="SSF88659">
    <property type="entry name" value="Sigma3 and sigma4 domains of RNA polymerase sigma factors"/>
    <property type="match status" value="1"/>
</dbReference>
<keyword evidence="9" id="KW-1185">Reference proteome</keyword>
<dbReference type="SUPFAM" id="SSF88946">
    <property type="entry name" value="Sigma2 domain of RNA polymerase sigma factors"/>
    <property type="match status" value="1"/>
</dbReference>
<dbReference type="PANTHER" id="PTHR30173">
    <property type="entry name" value="SIGMA 19 FACTOR"/>
    <property type="match status" value="1"/>
</dbReference>
<dbReference type="InterPro" id="IPR007627">
    <property type="entry name" value="RNA_pol_sigma70_r2"/>
</dbReference>
<dbReference type="InterPro" id="IPR014284">
    <property type="entry name" value="RNA_pol_sigma-70_dom"/>
</dbReference>
<dbReference type="InterPro" id="IPR032710">
    <property type="entry name" value="NTF2-like_dom_sf"/>
</dbReference>
<evidence type="ECO:0000256" key="2">
    <source>
        <dbReference type="ARBA" id="ARBA00011344"/>
    </source>
</evidence>
<dbReference type="Gene3D" id="3.10.450.50">
    <property type="match status" value="1"/>
</dbReference>